<dbReference type="PANTHER" id="PTHR10587">
    <property type="entry name" value="GLYCOSYL TRANSFERASE-RELATED"/>
    <property type="match status" value="1"/>
</dbReference>
<sequence>MRGNGFIRVAALALAVPAGTAPGAQNALAARAVEAAYRAFPDLAEVDVTLWRAGQRAAPASAPLLTLSVPAAARAHVARALGQGTYTRVWRAGAAPVALAPTRPAAPTSVFWRGSGPMRTVALTFDDAPHPLYTPLLLDLLRRAGVRATFFVIGRGAEHYPYFVQDLVRAGHLVGNHSYAHRPLRALPPAEVRRELARTSALLGALTSQPVTVFRPPGGGLSPAVRQAAAAQGLSTVMWSQNPGDYLGRTPGQLQRAFVQQLRPGQIVLLHDNVDATLQALPAMIRAAQAQGYAFETVDAMRPDAATLAGTARP</sequence>
<reference evidence="5" key="1">
    <citation type="journal article" date="2019" name="Int. J. Syst. Evol. Microbiol.">
        <title>The Global Catalogue of Microorganisms (GCM) 10K type strain sequencing project: providing services to taxonomists for standard genome sequencing and annotation.</title>
        <authorList>
            <consortium name="The Broad Institute Genomics Platform"/>
            <consortium name="The Broad Institute Genome Sequencing Center for Infectious Disease"/>
            <person name="Wu L."/>
            <person name="Ma J."/>
        </authorList>
    </citation>
    <scope>NUCLEOTIDE SEQUENCE [LARGE SCALE GENOMIC DNA]</scope>
    <source>
        <strain evidence="5">CCUG 63830</strain>
    </source>
</reference>
<dbReference type="Pfam" id="PF01522">
    <property type="entry name" value="Polysacc_deac_1"/>
    <property type="match status" value="1"/>
</dbReference>
<accession>A0ABW1ZK63</accession>
<dbReference type="PANTHER" id="PTHR10587:SF133">
    <property type="entry name" value="CHITIN DEACETYLASE 1-RELATED"/>
    <property type="match status" value="1"/>
</dbReference>
<dbReference type="InterPro" id="IPR011330">
    <property type="entry name" value="Glyco_hydro/deAcase_b/a-brl"/>
</dbReference>
<protein>
    <submittedName>
        <fullName evidence="4">Polysaccharide deacetylase family protein</fullName>
        <ecNumber evidence="4">3.-.-.-</ecNumber>
    </submittedName>
</protein>
<dbReference type="PROSITE" id="PS51677">
    <property type="entry name" value="NODB"/>
    <property type="match status" value="1"/>
</dbReference>
<gene>
    <name evidence="4" type="ORF">ACFP90_13930</name>
</gene>
<evidence type="ECO:0000259" key="3">
    <source>
        <dbReference type="PROSITE" id="PS51677"/>
    </source>
</evidence>
<dbReference type="EC" id="3.-.-.-" evidence="4"/>
<organism evidence="4 5">
    <name type="scientific">Deinococcus multiflagellatus</name>
    <dbReference type="NCBI Taxonomy" id="1656887"/>
    <lineage>
        <taxon>Bacteria</taxon>
        <taxon>Thermotogati</taxon>
        <taxon>Deinococcota</taxon>
        <taxon>Deinococci</taxon>
        <taxon>Deinococcales</taxon>
        <taxon>Deinococcaceae</taxon>
        <taxon>Deinococcus</taxon>
    </lineage>
</organism>
<keyword evidence="2 4" id="KW-0378">Hydrolase</keyword>
<dbReference type="GO" id="GO:0016787">
    <property type="term" value="F:hydrolase activity"/>
    <property type="evidence" value="ECO:0007669"/>
    <property type="project" value="UniProtKB-KW"/>
</dbReference>
<dbReference type="Proteomes" id="UP001596317">
    <property type="component" value="Unassembled WGS sequence"/>
</dbReference>
<dbReference type="InterPro" id="IPR002509">
    <property type="entry name" value="NODB_dom"/>
</dbReference>
<keyword evidence="1" id="KW-0479">Metal-binding</keyword>
<dbReference type="CDD" id="cd10917">
    <property type="entry name" value="CE4_NodB_like_6s_7s"/>
    <property type="match status" value="1"/>
</dbReference>
<dbReference type="InterPro" id="IPR050248">
    <property type="entry name" value="Polysacc_deacetylase_ArnD"/>
</dbReference>
<feature type="domain" description="NodB homology" evidence="3">
    <location>
        <begin position="119"/>
        <end position="296"/>
    </location>
</feature>
<evidence type="ECO:0000256" key="1">
    <source>
        <dbReference type="ARBA" id="ARBA00022723"/>
    </source>
</evidence>
<dbReference type="RefSeq" id="WP_380056762.1">
    <property type="nucleotide sequence ID" value="NZ_JBHSWB010000001.1"/>
</dbReference>
<comment type="caution">
    <text evidence="4">The sequence shown here is derived from an EMBL/GenBank/DDBJ whole genome shotgun (WGS) entry which is preliminary data.</text>
</comment>
<proteinExistence type="predicted"/>
<evidence type="ECO:0000313" key="5">
    <source>
        <dbReference type="Proteomes" id="UP001596317"/>
    </source>
</evidence>
<evidence type="ECO:0000256" key="2">
    <source>
        <dbReference type="ARBA" id="ARBA00022801"/>
    </source>
</evidence>
<dbReference type="Gene3D" id="3.20.20.370">
    <property type="entry name" value="Glycoside hydrolase/deacetylase"/>
    <property type="match status" value="1"/>
</dbReference>
<dbReference type="EMBL" id="JBHSWB010000001">
    <property type="protein sequence ID" value="MFC6661321.1"/>
    <property type="molecule type" value="Genomic_DNA"/>
</dbReference>
<keyword evidence="5" id="KW-1185">Reference proteome</keyword>
<name>A0ABW1ZK63_9DEIO</name>
<evidence type="ECO:0000313" key="4">
    <source>
        <dbReference type="EMBL" id="MFC6661321.1"/>
    </source>
</evidence>
<dbReference type="SUPFAM" id="SSF88713">
    <property type="entry name" value="Glycoside hydrolase/deacetylase"/>
    <property type="match status" value="1"/>
</dbReference>